<dbReference type="PANTHER" id="PTHR10688">
    <property type="entry name" value="PWWP DOMAIN-CONTAINING PROTEIN"/>
    <property type="match status" value="1"/>
</dbReference>
<dbReference type="Gene3D" id="2.30.30.140">
    <property type="match status" value="1"/>
</dbReference>
<keyword evidence="2" id="KW-1133">Transmembrane helix</keyword>
<evidence type="ECO:0000313" key="5">
    <source>
        <dbReference type="Proteomes" id="UP000325577"/>
    </source>
</evidence>
<organism evidence="4 5">
    <name type="scientific">Nyssa sinensis</name>
    <dbReference type="NCBI Taxonomy" id="561372"/>
    <lineage>
        <taxon>Eukaryota</taxon>
        <taxon>Viridiplantae</taxon>
        <taxon>Streptophyta</taxon>
        <taxon>Embryophyta</taxon>
        <taxon>Tracheophyta</taxon>
        <taxon>Spermatophyta</taxon>
        <taxon>Magnoliopsida</taxon>
        <taxon>eudicotyledons</taxon>
        <taxon>Gunneridae</taxon>
        <taxon>Pentapetalae</taxon>
        <taxon>asterids</taxon>
        <taxon>Cornales</taxon>
        <taxon>Nyssaceae</taxon>
        <taxon>Nyssa</taxon>
    </lineage>
</organism>
<dbReference type="SUPFAM" id="SSF63748">
    <property type="entry name" value="Tudor/PWWP/MBT"/>
    <property type="match status" value="1"/>
</dbReference>
<proteinExistence type="predicted"/>
<dbReference type="Pfam" id="PF00855">
    <property type="entry name" value="PWWP"/>
    <property type="match status" value="1"/>
</dbReference>
<dbReference type="InterPro" id="IPR000313">
    <property type="entry name" value="PWWP_dom"/>
</dbReference>
<dbReference type="AlphaFoldDB" id="A0A5J4ZLM4"/>
<feature type="compositionally biased region" description="Basic residues" evidence="1">
    <location>
        <begin position="1"/>
        <end position="14"/>
    </location>
</feature>
<sequence>MAKKKLPKTKKREKVRGIDHIPKYSQQPRSPGCPKRRTDFSLFFCSSSSPLSNASFHQGLMLESSSSKDILSSVTIASLDETRDKRKEILELPLVQCSKSEIKTQGLFSNFIEVPLIEVKSISQNASTEPWGDRNLNDQECGKARKFKFTPNKSQITGEDDVCITPGSVVWAKTAHQLWWPAEILGERSTVVDSRNQGIDGHVLVQYYGKHGCAWVDSARDLSQFDHCFEERSCNPMEEFQDALKQALHAKEHQSSGRELIGSPDGPNCSNLPDLSAGKWNLSRSSRTESDCLERGRGKRERKPKVRFDVRVLITIYLVYFWEIFNLFSIPFPPCSGCNSSIEIIKEGSPVQDNAVSWPCSSSWISFFCHSPCNNCFHVTK</sequence>
<gene>
    <name evidence="4" type="ORF">F0562_016148</name>
</gene>
<evidence type="ECO:0000313" key="4">
    <source>
        <dbReference type="EMBL" id="KAA8518674.1"/>
    </source>
</evidence>
<feature type="region of interest" description="Disordered" evidence="1">
    <location>
        <begin position="1"/>
        <end position="34"/>
    </location>
</feature>
<dbReference type="OrthoDB" id="5964980at2759"/>
<dbReference type="InterPro" id="IPR052657">
    <property type="entry name" value="PDP_family_Arabidopsis"/>
</dbReference>
<dbReference type="PROSITE" id="PS50812">
    <property type="entry name" value="PWWP"/>
    <property type="match status" value="1"/>
</dbReference>
<keyword evidence="2" id="KW-0472">Membrane</keyword>
<evidence type="ECO:0000256" key="1">
    <source>
        <dbReference type="SAM" id="MobiDB-lite"/>
    </source>
</evidence>
<feature type="domain" description="PWWP" evidence="3">
    <location>
        <begin position="166"/>
        <end position="227"/>
    </location>
</feature>
<reference evidence="4 5" key="1">
    <citation type="submission" date="2019-09" db="EMBL/GenBank/DDBJ databases">
        <title>A chromosome-level genome assembly of the Chinese tupelo Nyssa sinensis.</title>
        <authorList>
            <person name="Yang X."/>
            <person name="Kang M."/>
            <person name="Yang Y."/>
            <person name="Xiong H."/>
            <person name="Wang M."/>
            <person name="Zhang Z."/>
            <person name="Wang Z."/>
            <person name="Wu H."/>
            <person name="Ma T."/>
            <person name="Liu J."/>
            <person name="Xi Z."/>
        </authorList>
    </citation>
    <scope>NUCLEOTIDE SEQUENCE [LARGE SCALE GENOMIC DNA]</scope>
    <source>
        <strain evidence="4">J267</strain>
        <tissue evidence="4">Leaf</tissue>
    </source>
</reference>
<protein>
    <recommendedName>
        <fullName evidence="3">PWWP domain-containing protein</fullName>
    </recommendedName>
</protein>
<evidence type="ECO:0000256" key="2">
    <source>
        <dbReference type="SAM" id="Phobius"/>
    </source>
</evidence>
<feature type="transmembrane region" description="Helical" evidence="2">
    <location>
        <begin position="310"/>
        <end position="332"/>
    </location>
</feature>
<dbReference type="PANTHER" id="PTHR10688:SF14">
    <property type="entry name" value="PWWP DOMAIN-CONTAINING PROTEIN"/>
    <property type="match status" value="1"/>
</dbReference>
<keyword evidence="5" id="KW-1185">Reference proteome</keyword>
<name>A0A5J4ZLM4_9ASTE</name>
<dbReference type="CDD" id="cd05162">
    <property type="entry name" value="PWWP"/>
    <property type="match status" value="1"/>
</dbReference>
<keyword evidence="2" id="KW-0812">Transmembrane</keyword>
<evidence type="ECO:0000259" key="3">
    <source>
        <dbReference type="PROSITE" id="PS50812"/>
    </source>
</evidence>
<accession>A0A5J4ZLM4</accession>
<dbReference type="Proteomes" id="UP000325577">
    <property type="component" value="Linkage Group LG7"/>
</dbReference>
<dbReference type="EMBL" id="CM018050">
    <property type="protein sequence ID" value="KAA8518674.1"/>
    <property type="molecule type" value="Genomic_DNA"/>
</dbReference>